<evidence type="ECO:0000313" key="1">
    <source>
        <dbReference type="EMBL" id="KAJ8680017.1"/>
    </source>
</evidence>
<organism evidence="1 2">
    <name type="scientific">Eretmocerus hayati</name>
    <dbReference type="NCBI Taxonomy" id="131215"/>
    <lineage>
        <taxon>Eukaryota</taxon>
        <taxon>Metazoa</taxon>
        <taxon>Ecdysozoa</taxon>
        <taxon>Arthropoda</taxon>
        <taxon>Hexapoda</taxon>
        <taxon>Insecta</taxon>
        <taxon>Pterygota</taxon>
        <taxon>Neoptera</taxon>
        <taxon>Endopterygota</taxon>
        <taxon>Hymenoptera</taxon>
        <taxon>Apocrita</taxon>
        <taxon>Proctotrupomorpha</taxon>
        <taxon>Chalcidoidea</taxon>
        <taxon>Aphelinidae</taxon>
        <taxon>Aphelininae</taxon>
        <taxon>Eretmocerus</taxon>
    </lineage>
</organism>
<accession>A0ACC2P9N4</accession>
<comment type="caution">
    <text evidence="1">The sequence shown here is derived from an EMBL/GenBank/DDBJ whole genome shotgun (WGS) entry which is preliminary data.</text>
</comment>
<reference evidence="1" key="1">
    <citation type="submission" date="2023-04" db="EMBL/GenBank/DDBJ databases">
        <title>A chromosome-level genome assembly of the parasitoid wasp Eretmocerus hayati.</title>
        <authorList>
            <person name="Zhong Y."/>
            <person name="Liu S."/>
            <person name="Liu Y."/>
        </authorList>
    </citation>
    <scope>NUCLEOTIDE SEQUENCE</scope>
    <source>
        <strain evidence="1">ZJU_SS_LIU_2023</strain>
    </source>
</reference>
<gene>
    <name evidence="1" type="ORF">QAD02_015804</name>
</gene>
<protein>
    <submittedName>
        <fullName evidence="1">Uncharacterized protein</fullName>
    </submittedName>
</protein>
<evidence type="ECO:0000313" key="2">
    <source>
        <dbReference type="Proteomes" id="UP001239111"/>
    </source>
</evidence>
<sequence length="211" mass="24060">MSTPCFAEDSNVFTLAPILSQIVEKLDDSADKYDYLMVFIICLMAESGYRVSCLYNEGNEAWSNDLTSIPHDWKYLAQESPQKYGYQIRFLLHKCREIACKLIGIPVGDWMVLNLLPARAGSRCATRCISVNVAKYVNMHQKELQKFWHLKELSLMYKNNLLAPLHGEMLMEIGVASPSLQGLPAEIKATISKKLDPKSRKNLEEIWKTAR</sequence>
<proteinExistence type="predicted"/>
<dbReference type="Proteomes" id="UP001239111">
    <property type="component" value="Chromosome 2"/>
</dbReference>
<dbReference type="EMBL" id="CM056742">
    <property type="protein sequence ID" value="KAJ8680017.1"/>
    <property type="molecule type" value="Genomic_DNA"/>
</dbReference>
<name>A0ACC2P9N4_9HYME</name>
<keyword evidence="2" id="KW-1185">Reference proteome</keyword>